<dbReference type="FunFam" id="2.80.10.50:FF:000019">
    <property type="entry name" value="Polypeptide N-acetylgalactosaminyltransferase"/>
    <property type="match status" value="1"/>
</dbReference>
<dbReference type="Pfam" id="PF00652">
    <property type="entry name" value="Ricin_B_lectin"/>
    <property type="match status" value="1"/>
</dbReference>
<keyword evidence="7 17" id="KW-0812">Transmembrane</keyword>
<evidence type="ECO:0000256" key="6">
    <source>
        <dbReference type="ARBA" id="ARBA00022679"/>
    </source>
</evidence>
<keyword evidence="16 17" id="KW-0464">Manganese</keyword>
<dbReference type="InterPro" id="IPR000772">
    <property type="entry name" value="Ricin_B_lectin"/>
</dbReference>
<evidence type="ECO:0000256" key="3">
    <source>
        <dbReference type="ARBA" id="ARBA00004922"/>
    </source>
</evidence>
<keyword evidence="11 17" id="KW-1133">Transmembrane helix</keyword>
<dbReference type="UniPathway" id="UPA00378"/>
<evidence type="ECO:0000256" key="13">
    <source>
        <dbReference type="ARBA" id="ARBA00023136"/>
    </source>
</evidence>
<evidence type="ECO:0000256" key="1">
    <source>
        <dbReference type="ARBA" id="ARBA00001936"/>
    </source>
</evidence>
<evidence type="ECO:0000256" key="2">
    <source>
        <dbReference type="ARBA" id="ARBA00004323"/>
    </source>
</evidence>
<dbReference type="EC" id="2.4.1.-" evidence="17"/>
<dbReference type="InterPro" id="IPR029044">
    <property type="entry name" value="Nucleotide-diphossugar_trans"/>
</dbReference>
<dbReference type="Proteomes" id="UP000694846">
    <property type="component" value="Unplaced"/>
</dbReference>
<dbReference type="SMART" id="SM00458">
    <property type="entry name" value="RICIN"/>
    <property type="match status" value="1"/>
</dbReference>
<dbReference type="Pfam" id="PF00535">
    <property type="entry name" value="Glycos_transf_2"/>
    <property type="match status" value="1"/>
</dbReference>
<dbReference type="SUPFAM" id="SSF50370">
    <property type="entry name" value="Ricin B-like lectins"/>
    <property type="match status" value="1"/>
</dbReference>
<feature type="transmembrane region" description="Helical" evidence="17">
    <location>
        <begin position="15"/>
        <end position="34"/>
    </location>
</feature>
<dbReference type="InterPro" id="IPR045885">
    <property type="entry name" value="GalNAc-T"/>
</dbReference>
<comment type="subcellular location">
    <subcellularLocation>
        <location evidence="2 17">Golgi apparatus membrane</location>
        <topology evidence="2 17">Single-pass type II membrane protein</topology>
    </subcellularLocation>
</comment>
<dbReference type="Gene3D" id="3.90.550.10">
    <property type="entry name" value="Spore Coat Polysaccharide Biosynthesis Protein SpsA, Chain A"/>
    <property type="match status" value="1"/>
</dbReference>
<keyword evidence="8" id="KW-0479">Metal-binding</keyword>
<keyword evidence="13 17" id="KW-0472">Membrane</keyword>
<dbReference type="PANTHER" id="PTHR11675">
    <property type="entry name" value="N-ACETYLGALACTOSAMINYLTRANSFERASE"/>
    <property type="match status" value="1"/>
</dbReference>
<proteinExistence type="inferred from homology"/>
<dbReference type="Gene3D" id="2.80.10.50">
    <property type="match status" value="1"/>
</dbReference>
<keyword evidence="6 17" id="KW-0808">Transferase</keyword>
<reference evidence="20" key="1">
    <citation type="submission" date="2018-04" db="EMBL/GenBank/DDBJ databases">
        <title>Transcriptome assembly of Sipha flava.</title>
        <authorList>
            <person name="Scully E.D."/>
            <person name="Geib S.M."/>
            <person name="Palmer N.A."/>
            <person name="Koch K."/>
            <person name="Bradshaw J."/>
            <person name="Heng-Moss T."/>
            <person name="Sarath G."/>
        </authorList>
    </citation>
    <scope>NUCLEOTIDE SEQUENCE</scope>
</reference>
<comment type="cofactor">
    <cofactor evidence="1 17">
        <name>Mn(2+)</name>
        <dbReference type="ChEBI" id="CHEBI:29035"/>
    </cofactor>
</comment>
<keyword evidence="14 17" id="KW-1015">Disulfide bond</keyword>
<comment type="similarity">
    <text evidence="4 17">Belongs to the glycosyltransferase 2 family. GalNAc-T subfamily.</text>
</comment>
<evidence type="ECO:0000256" key="11">
    <source>
        <dbReference type="ARBA" id="ARBA00022989"/>
    </source>
</evidence>
<evidence type="ECO:0000256" key="18">
    <source>
        <dbReference type="SAM" id="MobiDB-lite"/>
    </source>
</evidence>
<dbReference type="GO" id="GO:0006493">
    <property type="term" value="P:protein O-linked glycosylation"/>
    <property type="evidence" value="ECO:0007669"/>
    <property type="project" value="UniProtKB-ARBA"/>
</dbReference>
<evidence type="ECO:0000256" key="17">
    <source>
        <dbReference type="RuleBase" id="RU361242"/>
    </source>
</evidence>
<evidence type="ECO:0000256" key="12">
    <source>
        <dbReference type="ARBA" id="ARBA00023034"/>
    </source>
</evidence>
<keyword evidence="10" id="KW-0735">Signal-anchor</keyword>
<evidence type="ECO:0000256" key="16">
    <source>
        <dbReference type="ARBA" id="ARBA00023211"/>
    </source>
</evidence>
<dbReference type="GO" id="GO:0000139">
    <property type="term" value="C:Golgi membrane"/>
    <property type="evidence" value="ECO:0007669"/>
    <property type="project" value="UniProtKB-SubCell"/>
</dbReference>
<organism evidence="20">
    <name type="scientific">Sipha flava</name>
    <name type="common">yellow sugarcane aphid</name>
    <dbReference type="NCBI Taxonomy" id="143950"/>
    <lineage>
        <taxon>Eukaryota</taxon>
        <taxon>Metazoa</taxon>
        <taxon>Ecdysozoa</taxon>
        <taxon>Arthropoda</taxon>
        <taxon>Hexapoda</taxon>
        <taxon>Insecta</taxon>
        <taxon>Pterygota</taxon>
        <taxon>Neoptera</taxon>
        <taxon>Paraneoptera</taxon>
        <taxon>Hemiptera</taxon>
        <taxon>Sternorrhyncha</taxon>
        <taxon>Aphidomorpha</taxon>
        <taxon>Aphidoidea</taxon>
        <taxon>Aphididae</taxon>
        <taxon>Sipha</taxon>
    </lineage>
</organism>
<dbReference type="InterPro" id="IPR001173">
    <property type="entry name" value="Glyco_trans_2-like"/>
</dbReference>
<evidence type="ECO:0000256" key="5">
    <source>
        <dbReference type="ARBA" id="ARBA00022676"/>
    </source>
</evidence>
<feature type="region of interest" description="Disordered" evidence="18">
    <location>
        <begin position="69"/>
        <end position="91"/>
    </location>
</feature>
<dbReference type="PANTHER" id="PTHR11675:SF68">
    <property type="entry name" value="N-ACETYLGALACTOSAMINYLTRANSFERASE 7"/>
    <property type="match status" value="1"/>
</dbReference>
<evidence type="ECO:0000259" key="19">
    <source>
        <dbReference type="SMART" id="SM00458"/>
    </source>
</evidence>
<keyword evidence="15" id="KW-0325">Glycoprotein</keyword>
<evidence type="ECO:0000256" key="15">
    <source>
        <dbReference type="ARBA" id="ARBA00023180"/>
    </source>
</evidence>
<dbReference type="RefSeq" id="XP_025409379.1">
    <property type="nucleotide sequence ID" value="XM_025553594.1"/>
</dbReference>
<evidence type="ECO:0000256" key="14">
    <source>
        <dbReference type="ARBA" id="ARBA00023157"/>
    </source>
</evidence>
<dbReference type="GO" id="GO:0030246">
    <property type="term" value="F:carbohydrate binding"/>
    <property type="evidence" value="ECO:0007669"/>
    <property type="project" value="UniProtKB-KW"/>
</dbReference>
<protein>
    <recommendedName>
        <fullName evidence="17">Polypeptide N-acetylgalactosaminyltransferase</fullName>
        <ecNumber evidence="17">2.4.1.-</ecNumber>
    </recommendedName>
    <alternativeName>
        <fullName evidence="17">Protein-UDP acetylgalactosaminyltransferase</fullName>
    </alternativeName>
</protein>
<feature type="compositionally biased region" description="Basic and acidic residues" evidence="18">
    <location>
        <begin position="79"/>
        <end position="91"/>
    </location>
</feature>
<name>A0A2S2R360_9HEMI</name>
<evidence type="ECO:0000313" key="20">
    <source>
        <dbReference type="EMBL" id="MBY84363.1"/>
    </source>
</evidence>
<keyword evidence="9 17" id="KW-0430">Lectin</keyword>
<accession>A0A2S2R360</accession>
<keyword evidence="12 17" id="KW-0333">Golgi apparatus</keyword>
<evidence type="ECO:0000256" key="8">
    <source>
        <dbReference type="ARBA" id="ARBA00022723"/>
    </source>
</evidence>
<dbReference type="CDD" id="cd02510">
    <property type="entry name" value="pp-GalNAc-T"/>
    <property type="match status" value="1"/>
</dbReference>
<dbReference type="OrthoDB" id="6072411at2759"/>
<dbReference type="FunFam" id="3.90.550.10:FF:000053">
    <property type="entry name" value="Polypeptide N-acetylgalactosaminyltransferase"/>
    <property type="match status" value="1"/>
</dbReference>
<evidence type="ECO:0000256" key="9">
    <source>
        <dbReference type="ARBA" id="ARBA00022734"/>
    </source>
</evidence>
<dbReference type="GO" id="GO:0004653">
    <property type="term" value="F:polypeptide N-acetylgalactosaminyltransferase activity"/>
    <property type="evidence" value="ECO:0007669"/>
    <property type="project" value="TreeGrafter"/>
</dbReference>
<gene>
    <name evidence="20" type="primary">GalNAc-T2</name>
    <name evidence="22" type="synonym">LOC112682845</name>
    <name evidence="20" type="ORF">g.80998</name>
</gene>
<keyword evidence="5 17" id="KW-0328">Glycosyltransferase</keyword>
<evidence type="ECO:0000256" key="7">
    <source>
        <dbReference type="ARBA" id="ARBA00022692"/>
    </source>
</evidence>
<evidence type="ECO:0000256" key="4">
    <source>
        <dbReference type="ARBA" id="ARBA00005680"/>
    </source>
</evidence>
<dbReference type="EMBL" id="GGMS01015160">
    <property type="protein sequence ID" value="MBY84363.1"/>
    <property type="molecule type" value="Transcribed_RNA"/>
</dbReference>
<dbReference type="AlphaFoldDB" id="A0A2S2R360"/>
<evidence type="ECO:0000256" key="10">
    <source>
        <dbReference type="ARBA" id="ARBA00022968"/>
    </source>
</evidence>
<keyword evidence="21" id="KW-1185">Reference proteome</keyword>
<dbReference type="GO" id="GO:0046872">
    <property type="term" value="F:metal ion binding"/>
    <property type="evidence" value="ECO:0007669"/>
    <property type="project" value="UniProtKB-KW"/>
</dbReference>
<evidence type="ECO:0000313" key="21">
    <source>
        <dbReference type="Proteomes" id="UP000694846"/>
    </source>
</evidence>
<feature type="domain" description="Ricin B lectin" evidence="19">
    <location>
        <begin position="463"/>
        <end position="580"/>
    </location>
</feature>
<dbReference type="CDD" id="cd23437">
    <property type="entry name" value="beta-trefoil_Ricin_GALNT7"/>
    <property type="match status" value="1"/>
</dbReference>
<reference evidence="22" key="2">
    <citation type="submission" date="2025-04" db="UniProtKB">
        <authorList>
            <consortium name="RefSeq"/>
        </authorList>
    </citation>
    <scope>IDENTIFICATION</scope>
    <source>
        <tissue evidence="22">Whole body</tissue>
    </source>
</reference>
<comment type="pathway">
    <text evidence="3 17">Protein modification; protein glycosylation.</text>
</comment>
<dbReference type="SUPFAM" id="SSF53448">
    <property type="entry name" value="Nucleotide-diphospho-sugar transferases"/>
    <property type="match status" value="1"/>
</dbReference>
<dbReference type="PROSITE" id="PS50231">
    <property type="entry name" value="RICIN_B_LECTIN"/>
    <property type="match status" value="1"/>
</dbReference>
<dbReference type="InterPro" id="IPR035992">
    <property type="entry name" value="Ricin_B-like_lectins"/>
</dbReference>
<evidence type="ECO:0000313" key="22">
    <source>
        <dbReference type="RefSeq" id="XP_025409379.1"/>
    </source>
</evidence>
<sequence>MFLRYRIIQLKRNKFAKIIIGTIIILLLLLALYIRSENLQNSHESSNYSHSRFSNQAPVFHDQTLGNFEQATSTNKPGPGEKGEPHHVPSDRENEALQSLSEYGMNMACSDDISLNRTIPDHRMDECKYWSYPEELPRTSIIIVFHNEGWSSLLRTVHSILNRTPPQFLEEILLVDDFSNKENLKKKLEYYIERFNGKVRLIRNSEREGLIRTRSKGALNARGEIILFLDAHCEVGYNWLPPLIAPIARDRKIMTVPVIDGIDHNTWEYRPVYEKDHFFRGIFEWGMLYKEIEIPAIEERKRTYKSEPYKSPTHAGGLFAMDRNYFLELGAYDPGLLVWGGENFELSFKIWQCGGSIEWVPCSRVGHVYRGFMPYNFGELGKKVKGPLITYNYKRVIETWFDNKHKEFFYTREPLARYLDMGDISEQVKLKDKLKCKDFSWFMDNVAYDVYTKFPELPPNLHWGELRNVGKTTCLDTRGHQPPALVGLELCHGQGNNQLFRLNTKGQLGVGERCIFADRQNVKLVVCPLGTVDGPWQYELTNKLLLHTITRKCLSAHPLSDQVILTPCDSNNANQQWVFKPIVPSWSS</sequence>